<sequence>MANRFCELCSLYALGGLAEEEVIPFERHLATCPDCQEELASLRAVTDVLSLDFDFVSPPPGMRERVLTAVFAHQPESRSRSEVTGETQRIDVDVSTLPRDQEPLSAPKQLAPTANASSRRRRQSLIWWAVSWASLVAIAGGLTWRNLGSGTSPVGRVQSEKQMQSTSGVGSAHMWITTTTQGKELLIRFKGLKRTVGTEVYQVWTIQKGHAPQSAGIFTPDATGNALFAAWFPKQNVNVIAVTLEPKAVDQKPLGTMMFQTQIST</sequence>
<evidence type="ECO:0000256" key="7">
    <source>
        <dbReference type="ARBA" id="ARBA00024353"/>
    </source>
</evidence>
<reference evidence="15 16" key="1">
    <citation type="submission" date="2019-03" db="EMBL/GenBank/DDBJ databases">
        <title>Genomic Encyclopedia of Type Strains, Phase IV (KMG-IV): sequencing the most valuable type-strain genomes for metagenomic binning, comparative biology and taxonomic classification.</title>
        <authorList>
            <person name="Goeker M."/>
        </authorList>
    </citation>
    <scope>NUCLEOTIDE SEQUENCE [LARGE SCALE GENOMIC DNA]</scope>
    <source>
        <strain evidence="15 16">DSM 17974</strain>
    </source>
</reference>
<dbReference type="InterPro" id="IPR018764">
    <property type="entry name" value="RskA_C"/>
</dbReference>
<accession>A0A4R8LIB5</accession>
<dbReference type="OrthoDB" id="150725at2"/>
<dbReference type="GO" id="GO:0006417">
    <property type="term" value="P:regulation of translation"/>
    <property type="evidence" value="ECO:0007669"/>
    <property type="project" value="TreeGrafter"/>
</dbReference>
<feature type="domain" description="Anti-sigma K factor RskA C-terminal" evidence="13">
    <location>
        <begin position="129"/>
        <end position="247"/>
    </location>
</feature>
<dbReference type="InterPro" id="IPR027383">
    <property type="entry name" value="Znf_put"/>
</dbReference>
<feature type="region of interest" description="Disordered" evidence="11">
    <location>
        <begin position="95"/>
        <end position="116"/>
    </location>
</feature>
<evidence type="ECO:0000256" key="1">
    <source>
        <dbReference type="ARBA" id="ARBA00004167"/>
    </source>
</evidence>
<dbReference type="Pfam" id="PF13490">
    <property type="entry name" value="zf-HC2"/>
    <property type="match status" value="1"/>
</dbReference>
<dbReference type="EMBL" id="SORF01000012">
    <property type="protein sequence ID" value="TDY43039.1"/>
    <property type="molecule type" value="Genomic_DNA"/>
</dbReference>
<dbReference type="Gene3D" id="1.10.10.1320">
    <property type="entry name" value="Anti-sigma factor, zinc-finger domain"/>
    <property type="match status" value="1"/>
</dbReference>
<evidence type="ECO:0000256" key="10">
    <source>
        <dbReference type="ARBA" id="ARBA00030803"/>
    </source>
</evidence>
<evidence type="ECO:0000313" key="15">
    <source>
        <dbReference type="EMBL" id="TDY43039.1"/>
    </source>
</evidence>
<dbReference type="GO" id="GO:0005886">
    <property type="term" value="C:plasma membrane"/>
    <property type="evidence" value="ECO:0007669"/>
    <property type="project" value="UniProtKB-SubCell"/>
</dbReference>
<feature type="transmembrane region" description="Helical" evidence="12">
    <location>
        <begin position="125"/>
        <end position="144"/>
    </location>
</feature>
<protein>
    <recommendedName>
        <fullName evidence="8">Anti-sigma-W factor RsiW</fullName>
    </recommendedName>
    <alternativeName>
        <fullName evidence="10">Regulator of SigK</fullName>
    </alternativeName>
    <alternativeName>
        <fullName evidence="9">Sigma-K anti-sigma factor RskA</fullName>
    </alternativeName>
</protein>
<dbReference type="RefSeq" id="WP_134160462.1">
    <property type="nucleotide sequence ID" value="NZ_SORF01000012.1"/>
</dbReference>
<evidence type="ECO:0000256" key="5">
    <source>
        <dbReference type="ARBA" id="ARBA00022989"/>
    </source>
</evidence>
<keyword evidence="5 12" id="KW-1133">Transmembrane helix</keyword>
<dbReference type="PANTHER" id="PTHR37461:SF1">
    <property type="entry name" value="ANTI-SIGMA-K FACTOR RSKA"/>
    <property type="match status" value="1"/>
</dbReference>
<evidence type="ECO:0000256" key="4">
    <source>
        <dbReference type="ARBA" id="ARBA00022692"/>
    </source>
</evidence>
<keyword evidence="16" id="KW-1185">Reference proteome</keyword>
<evidence type="ECO:0000256" key="6">
    <source>
        <dbReference type="ARBA" id="ARBA00023136"/>
    </source>
</evidence>
<evidence type="ECO:0000313" key="16">
    <source>
        <dbReference type="Proteomes" id="UP000294581"/>
    </source>
</evidence>
<dbReference type="AlphaFoldDB" id="A0A4R8LIB5"/>
<dbReference type="Proteomes" id="UP000294581">
    <property type="component" value="Unassembled WGS sequence"/>
</dbReference>
<evidence type="ECO:0000256" key="8">
    <source>
        <dbReference type="ARBA" id="ARBA00024438"/>
    </source>
</evidence>
<dbReference type="InterPro" id="IPR041916">
    <property type="entry name" value="Anti_sigma_zinc_sf"/>
</dbReference>
<gene>
    <name evidence="15" type="ORF">C7445_11221</name>
</gene>
<evidence type="ECO:0000256" key="9">
    <source>
        <dbReference type="ARBA" id="ARBA00029829"/>
    </source>
</evidence>
<comment type="subcellular location">
    <subcellularLocation>
        <location evidence="2">Cell membrane</location>
    </subcellularLocation>
    <subcellularLocation>
        <location evidence="1">Membrane</location>
        <topology evidence="1">Single-pass membrane protein</topology>
    </subcellularLocation>
</comment>
<keyword evidence="4 12" id="KW-0812">Transmembrane</keyword>
<evidence type="ECO:0000256" key="3">
    <source>
        <dbReference type="ARBA" id="ARBA00022475"/>
    </source>
</evidence>
<comment type="similarity">
    <text evidence="7">Belongs to the zinc-associated anti-sigma factor (ZAS) superfamily. Anti-sigma-W factor family.</text>
</comment>
<evidence type="ECO:0000256" key="11">
    <source>
        <dbReference type="SAM" id="MobiDB-lite"/>
    </source>
</evidence>
<dbReference type="Pfam" id="PF10099">
    <property type="entry name" value="RskA_C"/>
    <property type="match status" value="1"/>
</dbReference>
<evidence type="ECO:0000256" key="12">
    <source>
        <dbReference type="SAM" id="Phobius"/>
    </source>
</evidence>
<proteinExistence type="inferred from homology"/>
<name>A0A4R8LIB5_9BACL</name>
<dbReference type="PANTHER" id="PTHR37461">
    <property type="entry name" value="ANTI-SIGMA-K FACTOR RSKA"/>
    <property type="match status" value="1"/>
</dbReference>
<evidence type="ECO:0000259" key="14">
    <source>
        <dbReference type="Pfam" id="PF13490"/>
    </source>
</evidence>
<feature type="domain" description="Putative zinc-finger" evidence="14">
    <location>
        <begin position="7"/>
        <end position="36"/>
    </location>
</feature>
<evidence type="ECO:0000259" key="13">
    <source>
        <dbReference type="Pfam" id="PF10099"/>
    </source>
</evidence>
<dbReference type="InterPro" id="IPR051474">
    <property type="entry name" value="Anti-sigma-K/W_factor"/>
</dbReference>
<keyword evidence="6 12" id="KW-0472">Membrane</keyword>
<evidence type="ECO:0000256" key="2">
    <source>
        <dbReference type="ARBA" id="ARBA00004236"/>
    </source>
</evidence>
<organism evidence="15 16">
    <name type="scientific">Alicyclobacillus sacchari</name>
    <dbReference type="NCBI Taxonomy" id="392010"/>
    <lineage>
        <taxon>Bacteria</taxon>
        <taxon>Bacillati</taxon>
        <taxon>Bacillota</taxon>
        <taxon>Bacilli</taxon>
        <taxon>Bacillales</taxon>
        <taxon>Alicyclobacillaceae</taxon>
        <taxon>Alicyclobacillus</taxon>
    </lineage>
</organism>
<comment type="caution">
    <text evidence="15">The sequence shown here is derived from an EMBL/GenBank/DDBJ whole genome shotgun (WGS) entry which is preliminary data.</text>
</comment>
<keyword evidence="3" id="KW-1003">Cell membrane</keyword>
<dbReference type="GO" id="GO:0016989">
    <property type="term" value="F:sigma factor antagonist activity"/>
    <property type="evidence" value="ECO:0007669"/>
    <property type="project" value="TreeGrafter"/>
</dbReference>